<sequence length="270" mass="29422">MNTMPRTDAVVSTTSECGTVATVTLNRPERLNAIDLPMWQALGDAFEALADRSPVEGGARVVVLRGAGGNAFAAGGDIHEFETVRGTGEGTREYDRIMRRVFQEIARCQAPVVAAIEGVCIGGGLELASQCDLRIANMASRFGVPINRLGMTMAYPEIEGIIRLVGPAHAATFLLEGRIIEAREALAIGLVNRVVPNDAFEDELEAMLAGIVKGAPLVNAWHKAFIRRLMDPTPLSATEHDACYRYLETRDYFEGVRAFRDKRKPEFKGC</sequence>
<dbReference type="EMBL" id="JACZHT010000007">
    <property type="protein sequence ID" value="MBE1237841.1"/>
    <property type="molecule type" value="Genomic_DNA"/>
</dbReference>
<dbReference type="PANTHER" id="PTHR11941:SF54">
    <property type="entry name" value="ENOYL-COA HYDRATASE, MITOCHONDRIAL"/>
    <property type="match status" value="1"/>
</dbReference>
<dbReference type="InterPro" id="IPR014748">
    <property type="entry name" value="Enoyl-CoA_hydra_C"/>
</dbReference>
<dbReference type="PANTHER" id="PTHR11941">
    <property type="entry name" value="ENOYL-COA HYDRATASE-RELATED"/>
    <property type="match status" value="1"/>
</dbReference>
<dbReference type="Pfam" id="PF00378">
    <property type="entry name" value="ECH_1"/>
    <property type="match status" value="1"/>
</dbReference>
<evidence type="ECO:0000256" key="2">
    <source>
        <dbReference type="ARBA" id="ARBA00023239"/>
    </source>
</evidence>
<dbReference type="GO" id="GO:0016829">
    <property type="term" value="F:lyase activity"/>
    <property type="evidence" value="ECO:0007669"/>
    <property type="project" value="UniProtKB-KW"/>
</dbReference>
<reference evidence="4" key="1">
    <citation type="submission" date="2020-10" db="EMBL/GenBank/DDBJ databases">
        <title>Genome sequence of the unusual species of purple photosynthetic bacteria, Phaeovibrio sulfidiphilus DSM 23193, type strain.</title>
        <authorList>
            <person name="Kyndt J.A."/>
            <person name="Meyer T.E."/>
        </authorList>
    </citation>
    <scope>NUCLEOTIDE SEQUENCE</scope>
    <source>
        <strain evidence="4">DSM 23193</strain>
    </source>
</reference>
<keyword evidence="2" id="KW-0456">Lyase</keyword>
<dbReference type="AlphaFoldDB" id="A0A8J6YQG9"/>
<dbReference type="PROSITE" id="PS00166">
    <property type="entry name" value="ENOYL_COA_HYDRATASE"/>
    <property type="match status" value="1"/>
</dbReference>
<dbReference type="RefSeq" id="WP_192534850.1">
    <property type="nucleotide sequence ID" value="NZ_JACZHT010000007.1"/>
</dbReference>
<accession>A0A8J6YQG9</accession>
<dbReference type="CDD" id="cd06558">
    <property type="entry name" value="crotonase-like"/>
    <property type="match status" value="1"/>
</dbReference>
<evidence type="ECO:0000256" key="3">
    <source>
        <dbReference type="RuleBase" id="RU003707"/>
    </source>
</evidence>
<dbReference type="InterPro" id="IPR029045">
    <property type="entry name" value="ClpP/crotonase-like_dom_sf"/>
</dbReference>
<evidence type="ECO:0000256" key="1">
    <source>
        <dbReference type="ARBA" id="ARBA00005254"/>
    </source>
</evidence>
<dbReference type="InterPro" id="IPR001753">
    <property type="entry name" value="Enoyl-CoA_hydra/iso"/>
</dbReference>
<protein>
    <submittedName>
        <fullName evidence="4">Enoyl-CoA hydratase/isomerase family protein</fullName>
    </submittedName>
</protein>
<organism evidence="4 5">
    <name type="scientific">Phaeovibrio sulfidiphilus</name>
    <dbReference type="NCBI Taxonomy" id="1220600"/>
    <lineage>
        <taxon>Bacteria</taxon>
        <taxon>Pseudomonadati</taxon>
        <taxon>Pseudomonadota</taxon>
        <taxon>Alphaproteobacteria</taxon>
        <taxon>Rhodospirillales</taxon>
        <taxon>Rhodospirillaceae</taxon>
        <taxon>Phaeovibrio</taxon>
    </lineage>
</organism>
<evidence type="ECO:0000313" key="4">
    <source>
        <dbReference type="EMBL" id="MBE1237841.1"/>
    </source>
</evidence>
<dbReference type="Gene3D" id="3.90.226.10">
    <property type="entry name" value="2-enoyl-CoA Hydratase, Chain A, domain 1"/>
    <property type="match status" value="1"/>
</dbReference>
<dbReference type="InterPro" id="IPR018376">
    <property type="entry name" value="Enoyl-CoA_hyd/isom_CS"/>
</dbReference>
<dbReference type="GO" id="GO:0006635">
    <property type="term" value="P:fatty acid beta-oxidation"/>
    <property type="evidence" value="ECO:0007669"/>
    <property type="project" value="TreeGrafter"/>
</dbReference>
<proteinExistence type="inferred from homology"/>
<comment type="similarity">
    <text evidence="1 3">Belongs to the enoyl-CoA hydratase/isomerase family.</text>
</comment>
<name>A0A8J6YQG9_9PROT</name>
<dbReference type="SUPFAM" id="SSF52096">
    <property type="entry name" value="ClpP/crotonase"/>
    <property type="match status" value="1"/>
</dbReference>
<dbReference type="Proteomes" id="UP000631034">
    <property type="component" value="Unassembled WGS sequence"/>
</dbReference>
<gene>
    <name evidence="4" type="ORF">IHV25_09305</name>
</gene>
<comment type="caution">
    <text evidence="4">The sequence shown here is derived from an EMBL/GenBank/DDBJ whole genome shotgun (WGS) entry which is preliminary data.</text>
</comment>
<dbReference type="Gene3D" id="1.10.12.10">
    <property type="entry name" value="Lyase 2-enoyl-coa Hydratase, Chain A, domain 2"/>
    <property type="match status" value="1"/>
</dbReference>
<keyword evidence="5" id="KW-1185">Reference proteome</keyword>
<evidence type="ECO:0000313" key="5">
    <source>
        <dbReference type="Proteomes" id="UP000631034"/>
    </source>
</evidence>